<proteinExistence type="predicted"/>
<feature type="non-terminal residue" evidence="1">
    <location>
        <position position="1"/>
    </location>
</feature>
<dbReference type="EMBL" id="UINC01012170">
    <property type="protein sequence ID" value="SVA53292.1"/>
    <property type="molecule type" value="Genomic_DNA"/>
</dbReference>
<reference evidence="1" key="1">
    <citation type="submission" date="2018-05" db="EMBL/GenBank/DDBJ databases">
        <authorList>
            <person name="Lanie J.A."/>
            <person name="Ng W.-L."/>
            <person name="Kazmierczak K.M."/>
            <person name="Andrzejewski T.M."/>
            <person name="Davidsen T.M."/>
            <person name="Wayne K.J."/>
            <person name="Tettelin H."/>
            <person name="Glass J.I."/>
            <person name="Rusch D."/>
            <person name="Podicherti R."/>
            <person name="Tsui H.-C.T."/>
            <person name="Winkler M.E."/>
        </authorList>
    </citation>
    <scope>NUCLEOTIDE SEQUENCE</scope>
</reference>
<evidence type="ECO:0008006" key="2">
    <source>
        <dbReference type="Google" id="ProtNLM"/>
    </source>
</evidence>
<dbReference type="InterPro" id="IPR024364">
    <property type="entry name" value="Baseplate_phage_T4-like"/>
</dbReference>
<name>A0A381WLH7_9ZZZZ</name>
<organism evidence="1">
    <name type="scientific">marine metagenome</name>
    <dbReference type="NCBI Taxonomy" id="408172"/>
    <lineage>
        <taxon>unclassified sequences</taxon>
        <taxon>metagenomes</taxon>
        <taxon>ecological metagenomes</taxon>
    </lineage>
</organism>
<evidence type="ECO:0000313" key="1">
    <source>
        <dbReference type="EMBL" id="SVA53292.1"/>
    </source>
</evidence>
<dbReference type="Pfam" id="PF12322">
    <property type="entry name" value="T4_baseplate"/>
    <property type="match status" value="1"/>
</dbReference>
<gene>
    <name evidence="1" type="ORF">METZ01_LOCUS106146</name>
</gene>
<protein>
    <recommendedName>
        <fullName evidence="2">Baseplate protein</fullName>
    </recommendedName>
</protein>
<accession>A0A381WLH7</accession>
<dbReference type="AlphaFoldDB" id="A0A381WLH7"/>
<sequence>VNEMALPIIAVPKYQLTIPSTNKEVNFRPFLVKEEKILLIAMESEDEAQMTTAIRDIIGNCIYEKLEVSQMPMFDIEYIFLQLRAKSKGEVIDLSFDCTKCQKPIKTDIDISKITITKTEGHDPKIPLSDDVGVIMKYPSMEIQNIINKENSDVENIFSTISSCIESIWDKETVYSSKDHTKAEIDQFLESLPDSAFTKIQKFFDTVPVLKHEFELKCQNKNGKGKKASICGHKETKTLEGLASFFV</sequence>